<protein>
    <submittedName>
        <fullName evidence="3">Glycine/D-amino acid oxidase</fullName>
    </submittedName>
</protein>
<dbReference type="OrthoDB" id="214253at2"/>
<dbReference type="AlphaFoldDB" id="A0A1M6S3P5"/>
<dbReference type="Proteomes" id="UP000184498">
    <property type="component" value="Unassembled WGS sequence"/>
</dbReference>
<dbReference type="InterPro" id="IPR006076">
    <property type="entry name" value="FAD-dep_OxRdtase"/>
</dbReference>
<dbReference type="STRING" id="216903.SAMN05444371_2220"/>
<evidence type="ECO:0000313" key="4">
    <source>
        <dbReference type="Proteomes" id="UP000184498"/>
    </source>
</evidence>
<evidence type="ECO:0000259" key="2">
    <source>
        <dbReference type="Pfam" id="PF01266"/>
    </source>
</evidence>
<evidence type="ECO:0000256" key="1">
    <source>
        <dbReference type="SAM" id="Phobius"/>
    </source>
</evidence>
<dbReference type="SUPFAM" id="SSF51905">
    <property type="entry name" value="FAD/NAD(P)-binding domain"/>
    <property type="match status" value="1"/>
</dbReference>
<dbReference type="Gene3D" id="3.30.9.10">
    <property type="entry name" value="D-Amino Acid Oxidase, subunit A, domain 2"/>
    <property type="match status" value="1"/>
</dbReference>
<feature type="transmembrane region" description="Helical" evidence="1">
    <location>
        <begin position="6"/>
        <end position="23"/>
    </location>
</feature>
<dbReference type="GO" id="GO:0005737">
    <property type="term" value="C:cytoplasm"/>
    <property type="evidence" value="ECO:0007669"/>
    <property type="project" value="TreeGrafter"/>
</dbReference>
<gene>
    <name evidence="3" type="ORF">SAMN05444371_2220</name>
</gene>
<evidence type="ECO:0000313" key="3">
    <source>
        <dbReference type="EMBL" id="SHK39148.1"/>
    </source>
</evidence>
<keyword evidence="4" id="KW-1185">Reference proteome</keyword>
<dbReference type="RefSeq" id="WP_072997856.1">
    <property type="nucleotide sequence ID" value="NZ_FRAM01000002.1"/>
</dbReference>
<feature type="domain" description="FAD dependent oxidoreductase" evidence="2">
    <location>
        <begin position="5"/>
        <end position="323"/>
    </location>
</feature>
<organism evidence="3 4">
    <name type="scientific">Epilithonimonas mollis</name>
    <dbReference type="NCBI Taxonomy" id="216903"/>
    <lineage>
        <taxon>Bacteria</taxon>
        <taxon>Pseudomonadati</taxon>
        <taxon>Bacteroidota</taxon>
        <taxon>Flavobacteriia</taxon>
        <taxon>Flavobacteriales</taxon>
        <taxon>Weeksellaceae</taxon>
        <taxon>Chryseobacterium group</taxon>
        <taxon>Epilithonimonas</taxon>
    </lineage>
</organism>
<proteinExistence type="predicted"/>
<keyword evidence="1" id="KW-0812">Transmembrane</keyword>
<dbReference type="Pfam" id="PF01266">
    <property type="entry name" value="DAO"/>
    <property type="match status" value="1"/>
</dbReference>
<keyword evidence="1" id="KW-1133">Transmembrane helix</keyword>
<accession>A0A1M6S3P5</accession>
<sequence>MEKVDYIIVGAGFAGIFFAHQLLKENKSFRIFYDEGISASQISAGICNPVILKRFTTFWKSKEQVDYLKIIFDEIETYTGKRYLINEKVTRIFHNESEKVQWIKNTQKENLNFYLNPDFISLDTIENPFGAGTVDQSCRLNVEGFFIDMLTYLDSNNYLIKEKFDHQTVNVETNSYKNISFKNLVFCEGIASNKNPFFKNIPIDANKGHCLKIRLKNPADPYIIKKKYFLFSLKNNSYYYGGTYDRFDKTEIVNNESVEDLKRGLQEIYKNEFEILVVNVAFRATVADRRPILGRHPEHPNFYIFNGLGARGVYNGSYFSKILYDYLENNAELESEIDVKRFY</sequence>
<name>A0A1M6S3P5_9FLAO</name>
<keyword evidence="1" id="KW-0472">Membrane</keyword>
<dbReference type="EMBL" id="FRAM01000002">
    <property type="protein sequence ID" value="SHK39148.1"/>
    <property type="molecule type" value="Genomic_DNA"/>
</dbReference>
<dbReference type="PANTHER" id="PTHR13847">
    <property type="entry name" value="SARCOSINE DEHYDROGENASE-RELATED"/>
    <property type="match status" value="1"/>
</dbReference>
<dbReference type="Gene3D" id="3.50.50.60">
    <property type="entry name" value="FAD/NAD(P)-binding domain"/>
    <property type="match status" value="1"/>
</dbReference>
<reference evidence="4" key="1">
    <citation type="submission" date="2016-11" db="EMBL/GenBank/DDBJ databases">
        <authorList>
            <person name="Varghese N."/>
            <person name="Submissions S."/>
        </authorList>
    </citation>
    <scope>NUCLEOTIDE SEQUENCE [LARGE SCALE GENOMIC DNA]</scope>
    <source>
        <strain evidence="4">DSM 18016</strain>
    </source>
</reference>
<dbReference type="InterPro" id="IPR036188">
    <property type="entry name" value="FAD/NAD-bd_sf"/>
</dbReference>